<accession>A0A7J2U312</accession>
<sequence>MKSIAMVIPGGIAGVKTITDKLVYGLKRERLNVKVFLYGKNLAINTLLDLRYASQLRNFDTVIYMGSIPQLSATFIKLTRGENKTILFVHGFLFHETLNALRSVQISLRGKMMSLYNIFLWNVGTSTKSIDLFICHSITTCEANKIVKNYIILPQFVFPEEIITYAKLYQGLVSDSSNHNEVRVLVYTSFALSPRLLKPYHVIRLIKGVSRKIVGRRIQLLIIDPRVGEKLEEYSNLKVRFMKPLQRHEFLQLLAQADLYIERCIDEELGLSSIEAALLGTPIAKLTHPRYVERQDYEDEILWASSPRKFVDMLSDYIQHLDYWKPYYAKKLRDFLATRRSWDRVKAPLIKYILSS</sequence>
<protein>
    <recommendedName>
        <fullName evidence="2">Glycosyltransferase family 1 protein</fullName>
    </recommendedName>
</protein>
<comment type="caution">
    <text evidence="1">The sequence shown here is derived from an EMBL/GenBank/DDBJ whole genome shotgun (WGS) entry which is preliminary data.</text>
</comment>
<evidence type="ECO:0000313" key="1">
    <source>
        <dbReference type="EMBL" id="HEM67230.1"/>
    </source>
</evidence>
<dbReference type="AlphaFoldDB" id="A0A7J2U312"/>
<evidence type="ECO:0008006" key="2">
    <source>
        <dbReference type="Google" id="ProtNLM"/>
    </source>
</evidence>
<name>A0A7J2U312_9CREN</name>
<gene>
    <name evidence="1" type="ORF">ENO26_06660</name>
</gene>
<dbReference type="SUPFAM" id="SSF53756">
    <property type="entry name" value="UDP-Glycosyltransferase/glycogen phosphorylase"/>
    <property type="match status" value="1"/>
</dbReference>
<organism evidence="1">
    <name type="scientific">Ignisphaera aggregans</name>
    <dbReference type="NCBI Taxonomy" id="334771"/>
    <lineage>
        <taxon>Archaea</taxon>
        <taxon>Thermoproteota</taxon>
        <taxon>Thermoprotei</taxon>
        <taxon>Desulfurococcales</taxon>
        <taxon>Desulfurococcaceae</taxon>
        <taxon>Ignisphaera</taxon>
    </lineage>
</organism>
<reference evidence="1" key="1">
    <citation type="journal article" date="2020" name="mSystems">
        <title>Genome- and Community-Level Interaction Insights into Carbon Utilization and Element Cycling Functions of Hydrothermarchaeota in Hydrothermal Sediment.</title>
        <authorList>
            <person name="Zhou Z."/>
            <person name="Liu Y."/>
            <person name="Xu W."/>
            <person name="Pan J."/>
            <person name="Luo Z.H."/>
            <person name="Li M."/>
        </authorList>
    </citation>
    <scope>NUCLEOTIDE SEQUENCE [LARGE SCALE GENOMIC DNA]</scope>
    <source>
        <strain evidence="1">SpSt-125</strain>
    </source>
</reference>
<dbReference type="EMBL" id="DSEU01000044">
    <property type="protein sequence ID" value="HEM67230.1"/>
    <property type="molecule type" value="Genomic_DNA"/>
</dbReference>
<dbReference type="Gene3D" id="3.40.50.2000">
    <property type="entry name" value="Glycogen Phosphorylase B"/>
    <property type="match status" value="1"/>
</dbReference>
<proteinExistence type="predicted"/>